<evidence type="ECO:0000313" key="2">
    <source>
        <dbReference type="Proteomes" id="UP001266305"/>
    </source>
</evidence>
<comment type="caution">
    <text evidence="1">The sequence shown here is derived from an EMBL/GenBank/DDBJ whole genome shotgun (WGS) entry which is preliminary data.</text>
</comment>
<sequence>MAERSQPEDQPISGHHDAVSARLWLDVGFVRVASGQQPISGHHDAVSARLWLDVGFVRVASGQQPISGHHDAVSARLWLDVGFVRVASGQQPISGHHDAVSARLWLDVGFVRVASGQQPISGHHDAVSARLWLDVDDVADVWAWVPGLTPPSWLAPSRHPWGLRLPARAAVGQEVTEPRSCLWFLPHLSQVRGRLCTQYVPRQGSSPAAEAGAPTPKATLLTTSWLRVWAP</sequence>
<dbReference type="Proteomes" id="UP001266305">
    <property type="component" value="Unassembled WGS sequence"/>
</dbReference>
<name>A0ABQ9V8Z4_SAGOE</name>
<accession>A0ABQ9V8Z4</accession>
<keyword evidence="2" id="KW-1185">Reference proteome</keyword>
<gene>
    <name evidence="1" type="ORF">P7K49_015216</name>
</gene>
<reference evidence="1 2" key="1">
    <citation type="submission" date="2023-05" db="EMBL/GenBank/DDBJ databases">
        <title>B98-5 Cell Line De Novo Hybrid Assembly: An Optical Mapping Approach.</title>
        <authorList>
            <person name="Kananen K."/>
            <person name="Auerbach J.A."/>
            <person name="Kautto E."/>
            <person name="Blachly J.S."/>
        </authorList>
    </citation>
    <scope>NUCLEOTIDE SEQUENCE [LARGE SCALE GENOMIC DNA]</scope>
    <source>
        <strain evidence="1">B95-8</strain>
        <tissue evidence="1">Cell line</tissue>
    </source>
</reference>
<organism evidence="1 2">
    <name type="scientific">Saguinus oedipus</name>
    <name type="common">Cotton-top tamarin</name>
    <name type="synonym">Oedipomidas oedipus</name>
    <dbReference type="NCBI Taxonomy" id="9490"/>
    <lineage>
        <taxon>Eukaryota</taxon>
        <taxon>Metazoa</taxon>
        <taxon>Chordata</taxon>
        <taxon>Craniata</taxon>
        <taxon>Vertebrata</taxon>
        <taxon>Euteleostomi</taxon>
        <taxon>Mammalia</taxon>
        <taxon>Eutheria</taxon>
        <taxon>Euarchontoglires</taxon>
        <taxon>Primates</taxon>
        <taxon>Haplorrhini</taxon>
        <taxon>Platyrrhini</taxon>
        <taxon>Cebidae</taxon>
        <taxon>Callitrichinae</taxon>
        <taxon>Saguinus</taxon>
    </lineage>
</organism>
<dbReference type="EMBL" id="JASSZA010000007">
    <property type="protein sequence ID" value="KAK2105702.1"/>
    <property type="molecule type" value="Genomic_DNA"/>
</dbReference>
<evidence type="ECO:0000313" key="1">
    <source>
        <dbReference type="EMBL" id="KAK2105702.1"/>
    </source>
</evidence>
<proteinExistence type="predicted"/>
<protein>
    <submittedName>
        <fullName evidence="1">Uncharacterized protein</fullName>
    </submittedName>
</protein>